<sequence>MPSSDWRAPAAYAHADYISAAGFAWEYLRRDEDYRRDFRRMKAIRSENPNARIKFSERWGLRFRDRPRSTCRSRTAVLAAVTDA</sequence>
<protein>
    <recommendedName>
        <fullName evidence="1">Transcriptional regulator-like domain-containing protein</fullName>
    </recommendedName>
</protein>
<dbReference type="OrthoDB" id="8654520at2"/>
<comment type="caution">
    <text evidence="2">The sequence shown here is derived from an EMBL/GenBank/DDBJ whole genome shotgun (WGS) entry which is preliminary data.</text>
</comment>
<proteinExistence type="predicted"/>
<reference evidence="2" key="1">
    <citation type="submission" date="2016-12" db="EMBL/GenBank/DDBJ databases">
        <title>Draft genome sequence of Roseomonas mucosa strain AU37, isolated from a peripheral intravenous catheter.</title>
        <authorList>
            <person name="Choudhury M.A."/>
            <person name="Sidjabat H.E."/>
            <person name="Wailan A.M."/>
            <person name="Zhang L."/>
            <person name="Marsh N.M."/>
            <person name="Rickard C.M."/>
            <person name="Davies M."/>
            <person name="Mcmillan D.J."/>
        </authorList>
    </citation>
    <scope>NUCLEOTIDE SEQUENCE [LARGE SCALE GENOMIC DNA]</scope>
    <source>
        <strain evidence="2">AU37</strain>
    </source>
</reference>
<dbReference type="RefSeq" id="WP_076970375.1">
    <property type="nucleotide sequence ID" value="NZ_LLWF02000084.1"/>
</dbReference>
<evidence type="ECO:0000259" key="1">
    <source>
        <dbReference type="Pfam" id="PF20109"/>
    </source>
</evidence>
<organism evidence="2 3">
    <name type="scientific">Roseomonas mucosa</name>
    <dbReference type="NCBI Taxonomy" id="207340"/>
    <lineage>
        <taxon>Bacteria</taxon>
        <taxon>Pseudomonadati</taxon>
        <taxon>Pseudomonadota</taxon>
        <taxon>Alphaproteobacteria</taxon>
        <taxon>Acetobacterales</taxon>
        <taxon>Roseomonadaceae</taxon>
        <taxon>Roseomonas</taxon>
    </lineage>
</organism>
<feature type="domain" description="Transcriptional regulator-like" evidence="1">
    <location>
        <begin position="5"/>
        <end position="64"/>
    </location>
</feature>
<dbReference type="InterPro" id="IPR045465">
    <property type="entry name" value="Trans_reg_dom"/>
</dbReference>
<name>A0A1S8D374_9PROT</name>
<dbReference type="AlphaFoldDB" id="A0A1S8D374"/>
<dbReference type="EMBL" id="LLWF02000084">
    <property type="protein sequence ID" value="ONH81885.1"/>
    <property type="molecule type" value="Genomic_DNA"/>
</dbReference>
<gene>
    <name evidence="2" type="ORF">APZ41_017455</name>
</gene>
<evidence type="ECO:0000313" key="2">
    <source>
        <dbReference type="EMBL" id="ONH81885.1"/>
    </source>
</evidence>
<dbReference type="STRING" id="207340.APZ41_017455"/>
<dbReference type="Proteomes" id="UP000054844">
    <property type="component" value="Unassembled WGS sequence"/>
</dbReference>
<accession>A0A1S8D374</accession>
<dbReference type="Pfam" id="PF20109">
    <property type="entry name" value="Trans_reg_dom"/>
    <property type="match status" value="1"/>
</dbReference>
<evidence type="ECO:0000313" key="3">
    <source>
        <dbReference type="Proteomes" id="UP000054844"/>
    </source>
</evidence>
<keyword evidence="3" id="KW-1185">Reference proteome</keyword>